<dbReference type="Gene3D" id="3.40.50.360">
    <property type="match status" value="1"/>
</dbReference>
<dbReference type="InterPro" id="IPR029039">
    <property type="entry name" value="Flavoprotein-like_sf"/>
</dbReference>
<organism evidence="2 3">
    <name type="scientific">Paraflavitalea soli</name>
    <dbReference type="NCBI Taxonomy" id="2315862"/>
    <lineage>
        <taxon>Bacteria</taxon>
        <taxon>Pseudomonadati</taxon>
        <taxon>Bacteroidota</taxon>
        <taxon>Chitinophagia</taxon>
        <taxon>Chitinophagales</taxon>
        <taxon>Chitinophagaceae</taxon>
        <taxon>Paraflavitalea</taxon>
    </lineage>
</organism>
<dbReference type="PANTHER" id="PTHR30543:SF21">
    <property type="entry name" value="NAD(P)H-DEPENDENT FMN REDUCTASE LOT6"/>
    <property type="match status" value="1"/>
</dbReference>
<evidence type="ECO:0000313" key="2">
    <source>
        <dbReference type="EMBL" id="AXY75855.1"/>
    </source>
</evidence>
<dbReference type="GO" id="GO:0016491">
    <property type="term" value="F:oxidoreductase activity"/>
    <property type="evidence" value="ECO:0007669"/>
    <property type="project" value="InterPro"/>
</dbReference>
<dbReference type="Proteomes" id="UP000263900">
    <property type="component" value="Chromosome"/>
</dbReference>
<dbReference type="OrthoDB" id="9812295at2"/>
<evidence type="ECO:0000259" key="1">
    <source>
        <dbReference type="Pfam" id="PF03358"/>
    </source>
</evidence>
<protein>
    <submittedName>
        <fullName evidence="2">NAD(P)H-dependent oxidoreductase</fullName>
    </submittedName>
</protein>
<dbReference type="AlphaFoldDB" id="A0A3B7MW09"/>
<evidence type="ECO:0000313" key="3">
    <source>
        <dbReference type="Proteomes" id="UP000263900"/>
    </source>
</evidence>
<sequence>MKTILAISGSLRASSANTTILEILGTLFPVDVRYAIYEGIGNLPHFNPDIDKDGPLLSVKALRDHIKNAAAVVICTPEYAFGVPGVLKNALDWLVSSGELNEKPVATISASPLYRGGDRAHASLLLTLEALGVQKIAEVTIPAVTTKLNEHGELTHPETKQELATLAQSLVKAIAN</sequence>
<dbReference type="InterPro" id="IPR050712">
    <property type="entry name" value="NAD(P)H-dep_reductase"/>
</dbReference>
<dbReference type="Pfam" id="PF03358">
    <property type="entry name" value="FMN_red"/>
    <property type="match status" value="1"/>
</dbReference>
<name>A0A3B7MW09_9BACT</name>
<dbReference type="InterPro" id="IPR005025">
    <property type="entry name" value="FMN_Rdtase-like_dom"/>
</dbReference>
<dbReference type="KEGG" id="pseg:D3H65_18500"/>
<dbReference type="GO" id="GO:0005829">
    <property type="term" value="C:cytosol"/>
    <property type="evidence" value="ECO:0007669"/>
    <property type="project" value="TreeGrafter"/>
</dbReference>
<dbReference type="SUPFAM" id="SSF52218">
    <property type="entry name" value="Flavoproteins"/>
    <property type="match status" value="1"/>
</dbReference>
<dbReference type="PANTHER" id="PTHR30543">
    <property type="entry name" value="CHROMATE REDUCTASE"/>
    <property type="match status" value="1"/>
</dbReference>
<gene>
    <name evidence="2" type="ORF">D3H65_18500</name>
</gene>
<reference evidence="2 3" key="1">
    <citation type="submission" date="2018-09" db="EMBL/GenBank/DDBJ databases">
        <title>Genome sequencing of strain 6GH32-13.</title>
        <authorList>
            <person name="Weon H.-Y."/>
            <person name="Heo J."/>
            <person name="Kwon S.-W."/>
        </authorList>
    </citation>
    <scope>NUCLEOTIDE SEQUENCE [LARGE SCALE GENOMIC DNA]</scope>
    <source>
        <strain evidence="2 3">5GH32-13</strain>
    </source>
</reference>
<dbReference type="GO" id="GO:0010181">
    <property type="term" value="F:FMN binding"/>
    <property type="evidence" value="ECO:0007669"/>
    <property type="project" value="TreeGrafter"/>
</dbReference>
<feature type="domain" description="NADPH-dependent FMN reductase-like" evidence="1">
    <location>
        <begin position="4"/>
        <end position="138"/>
    </location>
</feature>
<dbReference type="EMBL" id="CP032157">
    <property type="protein sequence ID" value="AXY75855.1"/>
    <property type="molecule type" value="Genomic_DNA"/>
</dbReference>
<accession>A0A3B7MW09</accession>
<dbReference type="RefSeq" id="WP_119051736.1">
    <property type="nucleotide sequence ID" value="NZ_CP032157.1"/>
</dbReference>
<keyword evidence="3" id="KW-1185">Reference proteome</keyword>
<proteinExistence type="predicted"/>